<name>A0ABY6BCM1_9GAMM</name>
<dbReference type="PRINTS" id="PR01590">
    <property type="entry name" value="HTHFIS"/>
</dbReference>
<protein>
    <submittedName>
        <fullName evidence="7">Sigma-54 dependent transcriptional regulator</fullName>
    </submittedName>
</protein>
<evidence type="ECO:0000256" key="1">
    <source>
        <dbReference type="ARBA" id="ARBA00022741"/>
    </source>
</evidence>
<feature type="domain" description="Sigma-54 factor interaction" evidence="6">
    <location>
        <begin position="137"/>
        <end position="365"/>
    </location>
</feature>
<dbReference type="InterPro" id="IPR025662">
    <property type="entry name" value="Sigma_54_int_dom_ATP-bd_1"/>
</dbReference>
<dbReference type="Pfam" id="PF25601">
    <property type="entry name" value="AAA_lid_14"/>
    <property type="match status" value="1"/>
</dbReference>
<dbReference type="PROSITE" id="PS00675">
    <property type="entry name" value="SIGMA54_INTERACT_1"/>
    <property type="match status" value="1"/>
</dbReference>
<dbReference type="InterPro" id="IPR025943">
    <property type="entry name" value="Sigma_54_int_dom_ATP-bd_2"/>
</dbReference>
<dbReference type="InterPro" id="IPR010518">
    <property type="entry name" value="FleQ"/>
</dbReference>
<evidence type="ECO:0000256" key="2">
    <source>
        <dbReference type="ARBA" id="ARBA00022840"/>
    </source>
</evidence>
<keyword evidence="2" id="KW-0067">ATP-binding</keyword>
<dbReference type="SUPFAM" id="SSF46689">
    <property type="entry name" value="Homeodomain-like"/>
    <property type="match status" value="1"/>
</dbReference>
<dbReference type="PANTHER" id="PTHR32071">
    <property type="entry name" value="TRANSCRIPTIONAL REGULATORY PROTEIN"/>
    <property type="match status" value="1"/>
</dbReference>
<dbReference type="InterPro" id="IPR002197">
    <property type="entry name" value="HTH_Fis"/>
</dbReference>
<evidence type="ECO:0000259" key="6">
    <source>
        <dbReference type="PROSITE" id="PS50045"/>
    </source>
</evidence>
<evidence type="ECO:0000313" key="7">
    <source>
        <dbReference type="EMBL" id="UXI67321.1"/>
    </source>
</evidence>
<keyword evidence="1" id="KW-0547">Nucleotide-binding</keyword>
<dbReference type="Gene3D" id="1.10.10.60">
    <property type="entry name" value="Homeodomain-like"/>
    <property type="match status" value="1"/>
</dbReference>
<proteinExistence type="predicted"/>
<dbReference type="Pfam" id="PF00158">
    <property type="entry name" value="Sigma54_activat"/>
    <property type="match status" value="1"/>
</dbReference>
<dbReference type="InterPro" id="IPR027417">
    <property type="entry name" value="P-loop_NTPase"/>
</dbReference>
<evidence type="ECO:0000256" key="3">
    <source>
        <dbReference type="ARBA" id="ARBA00023015"/>
    </source>
</evidence>
<keyword evidence="3" id="KW-0805">Transcription regulation</keyword>
<dbReference type="InterPro" id="IPR003593">
    <property type="entry name" value="AAA+_ATPase"/>
</dbReference>
<dbReference type="InterPro" id="IPR058031">
    <property type="entry name" value="AAA_lid_NorR"/>
</dbReference>
<dbReference type="PROSITE" id="PS00676">
    <property type="entry name" value="SIGMA54_INTERACT_2"/>
    <property type="match status" value="1"/>
</dbReference>
<reference evidence="7" key="1">
    <citation type="submission" date="2022-09" db="EMBL/GenBank/DDBJ databases">
        <title>Tahibacter sp. nov., isolated from a fresh water.</title>
        <authorList>
            <person name="Baek J.H."/>
            <person name="Lee J.K."/>
            <person name="Kim J.M."/>
            <person name="Jeon C.O."/>
        </authorList>
    </citation>
    <scope>NUCLEOTIDE SEQUENCE</scope>
    <source>
        <strain evidence="7">W38</strain>
    </source>
</reference>
<dbReference type="InterPro" id="IPR002078">
    <property type="entry name" value="Sigma_54_int"/>
</dbReference>
<dbReference type="InterPro" id="IPR025944">
    <property type="entry name" value="Sigma_54_int_dom_CS"/>
</dbReference>
<dbReference type="CDD" id="cd00009">
    <property type="entry name" value="AAA"/>
    <property type="match status" value="1"/>
</dbReference>
<keyword evidence="5" id="KW-0804">Transcription</keyword>
<sequence>MSESRILIVDADRERGDRIGAILDFMDLTPTVLECAGDLRLKRHTPQDWLAIVVGTVNERDPWNTFASWLADDPMHPPLLVMSDDGKVEPNGLGVNGASVWALDYPIKQTQLNDLLRRASIKRLDDSARAETPRGGPSGSSAAVQRLRRMIEQVAKFDTTVLILGESGSGKEVVARAIFEHSARAKGPFIAMNCGAIPSELMESELFGHEKGAFTGAVSARKGRFELAEGGTLFLDEIGDMSLPMQVKLLRVLQERRFERVGGDTTIQCNVRVIAATHRNLEASIEKGTFREDLYYRLNVFPIEVPSLRERTDDLGELVNVLAHQLAGHGRARIRLSPDALRVLRTYAWPGNVRELSNLVERLSVLHPGQVIEVDDLPVRYRANAGNAAPVNVAAASAPPAGSTGTPAAVLTDAGARAAPPMYAPSVLPPDGLDLKEHIGSIESTLIRAALERADGVVAHAAQLLRLRRTTLVEKLRKYGLGRESLIDEGESDTHVN</sequence>
<dbReference type="SMART" id="SM00382">
    <property type="entry name" value="AAA"/>
    <property type="match status" value="1"/>
</dbReference>
<keyword evidence="4" id="KW-0238">DNA-binding</keyword>
<dbReference type="Proteomes" id="UP001064632">
    <property type="component" value="Chromosome"/>
</dbReference>
<dbReference type="PROSITE" id="PS50045">
    <property type="entry name" value="SIGMA54_INTERACT_4"/>
    <property type="match status" value="1"/>
</dbReference>
<dbReference type="PANTHER" id="PTHR32071:SF117">
    <property type="entry name" value="PTS-DEPENDENT DIHYDROXYACETONE KINASE OPERON REGULATORY PROTEIN-RELATED"/>
    <property type="match status" value="1"/>
</dbReference>
<keyword evidence="8" id="KW-1185">Reference proteome</keyword>
<evidence type="ECO:0000313" key="8">
    <source>
        <dbReference type="Proteomes" id="UP001064632"/>
    </source>
</evidence>
<dbReference type="SUPFAM" id="SSF52540">
    <property type="entry name" value="P-loop containing nucleoside triphosphate hydrolases"/>
    <property type="match status" value="1"/>
</dbReference>
<gene>
    <name evidence="7" type="ORF">N4264_21670</name>
</gene>
<dbReference type="Pfam" id="PF02954">
    <property type="entry name" value="HTH_8"/>
    <property type="match status" value="1"/>
</dbReference>
<accession>A0ABY6BCM1</accession>
<dbReference type="Pfam" id="PF06490">
    <property type="entry name" value="FleQ"/>
    <property type="match status" value="1"/>
</dbReference>
<dbReference type="Gene3D" id="3.40.50.300">
    <property type="entry name" value="P-loop containing nucleotide triphosphate hydrolases"/>
    <property type="match status" value="1"/>
</dbReference>
<evidence type="ECO:0000256" key="4">
    <source>
        <dbReference type="ARBA" id="ARBA00023125"/>
    </source>
</evidence>
<organism evidence="7 8">
    <name type="scientific">Tahibacter amnicola</name>
    <dbReference type="NCBI Taxonomy" id="2976241"/>
    <lineage>
        <taxon>Bacteria</taxon>
        <taxon>Pseudomonadati</taxon>
        <taxon>Pseudomonadota</taxon>
        <taxon>Gammaproteobacteria</taxon>
        <taxon>Lysobacterales</taxon>
        <taxon>Rhodanobacteraceae</taxon>
        <taxon>Tahibacter</taxon>
    </lineage>
</organism>
<dbReference type="RefSeq" id="WP_261694296.1">
    <property type="nucleotide sequence ID" value="NZ_CP104694.1"/>
</dbReference>
<dbReference type="Gene3D" id="3.40.50.2300">
    <property type="match status" value="1"/>
</dbReference>
<evidence type="ECO:0000256" key="5">
    <source>
        <dbReference type="ARBA" id="ARBA00023163"/>
    </source>
</evidence>
<dbReference type="PROSITE" id="PS00688">
    <property type="entry name" value="SIGMA54_INTERACT_3"/>
    <property type="match status" value="1"/>
</dbReference>
<dbReference type="EMBL" id="CP104694">
    <property type="protein sequence ID" value="UXI67321.1"/>
    <property type="molecule type" value="Genomic_DNA"/>
</dbReference>
<dbReference type="Gene3D" id="1.10.8.60">
    <property type="match status" value="1"/>
</dbReference>
<dbReference type="InterPro" id="IPR009057">
    <property type="entry name" value="Homeodomain-like_sf"/>
</dbReference>